<dbReference type="InterPro" id="IPR003593">
    <property type="entry name" value="AAA+_ATPase"/>
</dbReference>
<keyword evidence="4" id="KW-1003">Cell membrane</keyword>
<dbReference type="Pfam" id="PF00005">
    <property type="entry name" value="ABC_tran"/>
    <property type="match status" value="1"/>
</dbReference>
<keyword evidence="7" id="KW-1278">Translocase</keyword>
<dbReference type="InterPro" id="IPR027417">
    <property type="entry name" value="P-loop_NTPase"/>
</dbReference>
<dbReference type="PROSITE" id="PS00211">
    <property type="entry name" value="ABC_TRANSPORTER_1"/>
    <property type="match status" value="1"/>
</dbReference>
<dbReference type="SUPFAM" id="SSF52540">
    <property type="entry name" value="P-loop containing nucleoside triphosphate hydrolases"/>
    <property type="match status" value="1"/>
</dbReference>
<evidence type="ECO:0000256" key="5">
    <source>
        <dbReference type="ARBA" id="ARBA00022741"/>
    </source>
</evidence>
<dbReference type="InterPro" id="IPR050763">
    <property type="entry name" value="ABC_transporter_ATP-binding"/>
</dbReference>
<comment type="caution">
    <text evidence="10">The sequence shown here is derived from an EMBL/GenBank/DDBJ whole genome shotgun (WGS) entry which is preliminary data.</text>
</comment>
<protein>
    <recommendedName>
        <fullName evidence="9">ABC transporter domain-containing protein</fullName>
    </recommendedName>
</protein>
<dbReference type="PROSITE" id="PS50893">
    <property type="entry name" value="ABC_TRANSPORTER_2"/>
    <property type="match status" value="1"/>
</dbReference>
<dbReference type="PANTHER" id="PTHR42711:SF5">
    <property type="entry name" value="ABC TRANSPORTER ATP-BINDING PROTEIN NATA"/>
    <property type="match status" value="1"/>
</dbReference>
<dbReference type="InterPro" id="IPR003439">
    <property type="entry name" value="ABC_transporter-like_ATP-bd"/>
</dbReference>
<evidence type="ECO:0000256" key="4">
    <source>
        <dbReference type="ARBA" id="ARBA00022475"/>
    </source>
</evidence>
<dbReference type="EMBL" id="BARW01018368">
    <property type="protein sequence ID" value="GAI98160.1"/>
    <property type="molecule type" value="Genomic_DNA"/>
</dbReference>
<organism evidence="10">
    <name type="scientific">marine sediment metagenome</name>
    <dbReference type="NCBI Taxonomy" id="412755"/>
    <lineage>
        <taxon>unclassified sequences</taxon>
        <taxon>metagenomes</taxon>
        <taxon>ecological metagenomes</taxon>
    </lineage>
</organism>
<feature type="domain" description="ABC transporter" evidence="9">
    <location>
        <begin position="6"/>
        <end position="220"/>
    </location>
</feature>
<dbReference type="Gene3D" id="3.40.50.300">
    <property type="entry name" value="P-loop containing nucleotide triphosphate hydrolases"/>
    <property type="match status" value="1"/>
</dbReference>
<evidence type="ECO:0000313" key="10">
    <source>
        <dbReference type="EMBL" id="GAI98160.1"/>
    </source>
</evidence>
<keyword evidence="5" id="KW-0547">Nucleotide-binding</keyword>
<evidence type="ECO:0000259" key="9">
    <source>
        <dbReference type="PROSITE" id="PS50893"/>
    </source>
</evidence>
<evidence type="ECO:0000256" key="8">
    <source>
        <dbReference type="ARBA" id="ARBA00023136"/>
    </source>
</evidence>
<dbReference type="SMART" id="SM00382">
    <property type="entry name" value="AAA"/>
    <property type="match status" value="1"/>
</dbReference>
<dbReference type="GO" id="GO:0005524">
    <property type="term" value="F:ATP binding"/>
    <property type="evidence" value="ECO:0007669"/>
    <property type="project" value="UniProtKB-KW"/>
</dbReference>
<name>X1UE64_9ZZZZ</name>
<keyword evidence="3" id="KW-0813">Transport</keyword>
<evidence type="ECO:0000256" key="3">
    <source>
        <dbReference type="ARBA" id="ARBA00022448"/>
    </source>
</evidence>
<evidence type="ECO:0000256" key="2">
    <source>
        <dbReference type="ARBA" id="ARBA00005417"/>
    </source>
</evidence>
<dbReference type="PANTHER" id="PTHR42711">
    <property type="entry name" value="ABC TRANSPORTER ATP-BINDING PROTEIN"/>
    <property type="match status" value="1"/>
</dbReference>
<keyword evidence="8" id="KW-0472">Membrane</keyword>
<comment type="subcellular location">
    <subcellularLocation>
        <location evidence="1">Cell membrane</location>
    </subcellularLocation>
</comment>
<dbReference type="AlphaFoldDB" id="X1UE64"/>
<comment type="similarity">
    <text evidence="2">Belongs to the ABC transporter superfamily.</text>
</comment>
<dbReference type="GO" id="GO:0016887">
    <property type="term" value="F:ATP hydrolysis activity"/>
    <property type="evidence" value="ECO:0007669"/>
    <property type="project" value="InterPro"/>
</dbReference>
<accession>X1UE64</accession>
<proteinExistence type="inferred from homology"/>
<dbReference type="FunFam" id="3.40.50.300:FF:000589">
    <property type="entry name" value="ABC transporter, ATP-binding subunit"/>
    <property type="match status" value="1"/>
</dbReference>
<dbReference type="CDD" id="cd03230">
    <property type="entry name" value="ABC_DR_subfamily_A"/>
    <property type="match status" value="1"/>
</dbReference>
<evidence type="ECO:0000256" key="6">
    <source>
        <dbReference type="ARBA" id="ARBA00022840"/>
    </source>
</evidence>
<gene>
    <name evidence="10" type="ORF">S12H4_31467</name>
</gene>
<dbReference type="GO" id="GO:0005886">
    <property type="term" value="C:plasma membrane"/>
    <property type="evidence" value="ECO:0007669"/>
    <property type="project" value="UniProtKB-SubCell"/>
</dbReference>
<reference evidence="10" key="1">
    <citation type="journal article" date="2014" name="Front. Microbiol.">
        <title>High frequency of phylogenetically diverse reductive dehalogenase-homologous genes in deep subseafloor sedimentary metagenomes.</title>
        <authorList>
            <person name="Kawai M."/>
            <person name="Futagami T."/>
            <person name="Toyoda A."/>
            <person name="Takaki Y."/>
            <person name="Nishi S."/>
            <person name="Hori S."/>
            <person name="Arai W."/>
            <person name="Tsubouchi T."/>
            <person name="Morono Y."/>
            <person name="Uchiyama I."/>
            <person name="Ito T."/>
            <person name="Fujiyama A."/>
            <person name="Inagaki F."/>
            <person name="Takami H."/>
        </authorList>
    </citation>
    <scope>NUCLEOTIDE SEQUENCE</scope>
    <source>
        <strain evidence="10">Expedition CK06-06</strain>
    </source>
</reference>
<evidence type="ECO:0000256" key="1">
    <source>
        <dbReference type="ARBA" id="ARBA00004236"/>
    </source>
</evidence>
<keyword evidence="6" id="KW-0067">ATP-binding</keyword>
<evidence type="ECO:0000256" key="7">
    <source>
        <dbReference type="ARBA" id="ARBA00022967"/>
    </source>
</evidence>
<dbReference type="InterPro" id="IPR017871">
    <property type="entry name" value="ABC_transporter-like_CS"/>
</dbReference>
<sequence length="221" mass="24733">MIESVVEVKDLKKSYGKVKALKGISFEIKGGEVFTLIGPNGAGKTTALEIIEGLRKKDSGEIRVFGMNVEKELSKIKPRIGVQLQHGALYEHLTVREILILFASFYKKKKKNIEKLIEKGALGKIAHVRTEALSGGQLQRLRIVTTLVNDPELLFLDEPTTGLDPQSRRYIWGMIEDLREESRTILLTTHYMEEAETLADQVAIIDEGGDVIDRKTRGTNS</sequence>